<dbReference type="EMBL" id="JAXCGZ010009540">
    <property type="protein sequence ID" value="KAK7076822.1"/>
    <property type="molecule type" value="Genomic_DNA"/>
</dbReference>
<comment type="caution">
    <text evidence="3">The sequence shown here is derived from an EMBL/GenBank/DDBJ whole genome shotgun (WGS) entry which is preliminary data.</text>
</comment>
<evidence type="ECO:0000313" key="4">
    <source>
        <dbReference type="Proteomes" id="UP001381693"/>
    </source>
</evidence>
<dbReference type="InterPro" id="IPR011990">
    <property type="entry name" value="TPR-like_helical_dom_sf"/>
</dbReference>
<evidence type="ECO:0000256" key="2">
    <source>
        <dbReference type="SAM" id="MobiDB-lite"/>
    </source>
</evidence>
<name>A0AAN9AAU8_HALRR</name>
<feature type="compositionally biased region" description="Basic and acidic residues" evidence="2">
    <location>
        <begin position="36"/>
        <end position="49"/>
    </location>
</feature>
<dbReference type="GO" id="GO:0005739">
    <property type="term" value="C:mitochondrion"/>
    <property type="evidence" value="ECO:0007669"/>
    <property type="project" value="TreeGrafter"/>
</dbReference>
<organism evidence="3 4">
    <name type="scientific">Halocaridina rubra</name>
    <name type="common">Hawaiian red shrimp</name>
    <dbReference type="NCBI Taxonomy" id="373956"/>
    <lineage>
        <taxon>Eukaryota</taxon>
        <taxon>Metazoa</taxon>
        <taxon>Ecdysozoa</taxon>
        <taxon>Arthropoda</taxon>
        <taxon>Crustacea</taxon>
        <taxon>Multicrustacea</taxon>
        <taxon>Malacostraca</taxon>
        <taxon>Eumalacostraca</taxon>
        <taxon>Eucarida</taxon>
        <taxon>Decapoda</taxon>
        <taxon>Pleocyemata</taxon>
        <taxon>Caridea</taxon>
        <taxon>Atyoidea</taxon>
        <taxon>Atyidae</taxon>
        <taxon>Halocaridina</taxon>
    </lineage>
</organism>
<dbReference type="Pfam" id="PF21033">
    <property type="entry name" value="RMD1-3"/>
    <property type="match status" value="1"/>
</dbReference>
<keyword evidence="4" id="KW-1185">Reference proteome</keyword>
<dbReference type="Proteomes" id="UP001381693">
    <property type="component" value="Unassembled WGS sequence"/>
</dbReference>
<reference evidence="3 4" key="1">
    <citation type="submission" date="2023-11" db="EMBL/GenBank/DDBJ databases">
        <title>Halocaridina rubra genome assembly.</title>
        <authorList>
            <person name="Smith C."/>
        </authorList>
    </citation>
    <scope>NUCLEOTIDE SEQUENCE [LARGE SCALE GENOMIC DNA]</scope>
    <source>
        <strain evidence="3">EP-1</strain>
        <tissue evidence="3">Whole</tissue>
    </source>
</reference>
<dbReference type="PANTHER" id="PTHR16056:SF37">
    <property type="entry name" value="REGULATOR OF MICROTUBULE DYNAMICS PROTEIN 3-LIKE ISOFORM X1"/>
    <property type="match status" value="1"/>
</dbReference>
<dbReference type="GO" id="GO:0008017">
    <property type="term" value="F:microtubule binding"/>
    <property type="evidence" value="ECO:0007669"/>
    <property type="project" value="TreeGrafter"/>
</dbReference>
<dbReference type="GO" id="GO:0097431">
    <property type="term" value="C:mitotic spindle pole"/>
    <property type="evidence" value="ECO:0007669"/>
    <property type="project" value="TreeGrafter"/>
</dbReference>
<feature type="compositionally biased region" description="Basic and acidic residues" evidence="2">
    <location>
        <begin position="1"/>
        <end position="11"/>
    </location>
</feature>
<dbReference type="InterPro" id="IPR049039">
    <property type="entry name" value="RMD1-3_a_helical_rpt"/>
</dbReference>
<dbReference type="Gene3D" id="1.25.40.10">
    <property type="entry name" value="Tetratricopeptide repeat domain"/>
    <property type="match status" value="1"/>
</dbReference>
<feature type="coiled-coil region" evidence="1">
    <location>
        <begin position="134"/>
        <end position="161"/>
    </location>
</feature>
<evidence type="ECO:0000256" key="1">
    <source>
        <dbReference type="SAM" id="Coils"/>
    </source>
</evidence>
<dbReference type="AlphaFoldDB" id="A0AAN9AAU8"/>
<feature type="non-terminal residue" evidence="3">
    <location>
        <position position="1"/>
    </location>
</feature>
<gene>
    <name evidence="3" type="primary">RMDN2</name>
    <name evidence="3" type="ORF">SK128_016776</name>
</gene>
<keyword evidence="1" id="KW-0175">Coiled coil</keyword>
<feature type="compositionally biased region" description="Acidic residues" evidence="2">
    <location>
        <begin position="54"/>
        <end position="69"/>
    </location>
</feature>
<feature type="compositionally biased region" description="Polar residues" evidence="2">
    <location>
        <begin position="24"/>
        <end position="34"/>
    </location>
</feature>
<proteinExistence type="predicted"/>
<accession>A0AAN9AAU8</accession>
<protein>
    <submittedName>
        <fullName evidence="3">Regulator of Microtubule Dynamics</fullName>
    </submittedName>
</protein>
<evidence type="ECO:0000313" key="3">
    <source>
        <dbReference type="EMBL" id="KAK7076822.1"/>
    </source>
</evidence>
<sequence>LGKSHSDKDEPTSTSSSFRKKNVSFCSTTTTGSYHTARDYDTDSSRANDTDYFSPDEDDDEFFDLSPDDGLEVISFGDRIVSSPERKRPSPLSPEEEELYEVFQQVDHLNDGTGEEQTKAYNLLKTEEPQYSENAELLWRLAKATRNMAAIQEKLGNNKEKETLIFEAYDFAEKALSFNKDHAEIHKWYAILAGARGEFLGIRERVQSGNVFKKHIDHALELNPRDSTLHHLLGRFCYEVSQLSWLERQAAATLFGEVPSSSFEEALDHFQAAEKLRPKGWKENRLFIAKCNIQLGDYRSAALWLQQAFDAPIVTPDDETVQKEVWELQVRYSSYADL</sequence>
<feature type="region of interest" description="Disordered" evidence="2">
    <location>
        <begin position="1"/>
        <end position="69"/>
    </location>
</feature>
<dbReference type="PANTHER" id="PTHR16056">
    <property type="entry name" value="REGULATOR OF MICROTUBULE DYNAMICS PROTEIN"/>
    <property type="match status" value="1"/>
</dbReference>
<dbReference type="SUPFAM" id="SSF48452">
    <property type="entry name" value="TPR-like"/>
    <property type="match status" value="1"/>
</dbReference>
<dbReference type="GO" id="GO:0005876">
    <property type="term" value="C:spindle microtubule"/>
    <property type="evidence" value="ECO:0007669"/>
    <property type="project" value="TreeGrafter"/>
</dbReference>